<evidence type="ECO:0000259" key="8">
    <source>
        <dbReference type="SMART" id="SM00474"/>
    </source>
</evidence>
<comment type="similarity">
    <text evidence="1">Belongs to the DNA polymerase type-A family.</text>
</comment>
<evidence type="ECO:0000256" key="7">
    <source>
        <dbReference type="ARBA" id="ARBA00049244"/>
    </source>
</evidence>
<dbReference type="Pfam" id="PF00476">
    <property type="entry name" value="DNA_pol_A"/>
    <property type="match status" value="1"/>
</dbReference>
<dbReference type="InterPro" id="IPR043502">
    <property type="entry name" value="DNA/RNA_pol_sf"/>
</dbReference>
<dbReference type="RefSeq" id="WP_202747227.1">
    <property type="nucleotide sequence ID" value="NZ_JAESWC010000001.1"/>
</dbReference>
<evidence type="ECO:0000256" key="5">
    <source>
        <dbReference type="ARBA" id="ARBA00022695"/>
    </source>
</evidence>
<evidence type="ECO:0000313" key="11">
    <source>
        <dbReference type="Proteomes" id="UP000632377"/>
    </source>
</evidence>
<dbReference type="CDD" id="cd08639">
    <property type="entry name" value="DNA_pol_A_Aquificae_like"/>
    <property type="match status" value="1"/>
</dbReference>
<dbReference type="Pfam" id="PF01612">
    <property type="entry name" value="DNA_pol_A_exo1"/>
    <property type="match status" value="1"/>
</dbReference>
<dbReference type="EC" id="2.7.7.7" evidence="2"/>
<dbReference type="InterPro" id="IPR002298">
    <property type="entry name" value="DNA_polymerase_A"/>
</dbReference>
<keyword evidence="11" id="KW-1185">Reference proteome</keyword>
<evidence type="ECO:0000256" key="1">
    <source>
        <dbReference type="ARBA" id="ARBA00007705"/>
    </source>
</evidence>
<evidence type="ECO:0000259" key="9">
    <source>
        <dbReference type="SMART" id="SM00482"/>
    </source>
</evidence>
<dbReference type="NCBIfam" id="NF011539">
    <property type="entry name" value="PRK14975.1-3"/>
    <property type="match status" value="1"/>
</dbReference>
<dbReference type="SUPFAM" id="SSF53098">
    <property type="entry name" value="Ribonuclease H-like"/>
    <property type="match status" value="1"/>
</dbReference>
<dbReference type="EMBL" id="JAESWC010000001">
    <property type="protein sequence ID" value="MBL4934597.1"/>
    <property type="molecule type" value="Genomic_DNA"/>
</dbReference>
<dbReference type="Gene3D" id="1.10.150.20">
    <property type="entry name" value="5' to 3' exonuclease, C-terminal subdomain"/>
    <property type="match status" value="1"/>
</dbReference>
<sequence>MDINNLDYIYVENEEKLDEVLSYIREAKVLGVDTETTGLDPINDRIRLLQIACTDKPAVVIDMFKLKEDVLYKLKNVFDSSSVKVFQNAKFDVEFLTANGFKFSGAIFDTMLASQIIGDRKLQRHGLGALAAYYLDINLPKEEQKSDFTGALRKEQIEYAAKDAVILLPLREKLIEEIKRYRLIEICKLEFDCVFAVADMELSGIKLHKEKWNKLFEKYDAQLKELRTKLNAELGSQGMQTSMFGEETSVDINLDSQSHVIKALAKKGIQLNTTSHAELVEYKDKHEVIKQLIDYRRVSKALQGFLIPMAQYINKTTGRIHSSYRQIGAGSGRFSCGEPNVQQIPRGKEFRECFVPEDGYKFIIADYSQIELRVAAEIAQDKTMIEAYKSGEDLHSLTAALVANKDIKDVTKAERQSAKAINFGLIYAMGAKGLQGYAKTVYGVDMTLEQAEIFRERFFDAYKGIANWHIRMKRASDITEVRTLAGRRCTFEGEAAITTLLNTPVQGTAADIAKKALGMLVPAARELKGHIVCTVHDEILLEVPENLAEEAALKLKAAMEKAGEYYLKQVPVIAETTIADSWAEK</sequence>
<dbReference type="SMART" id="SM00474">
    <property type="entry name" value="35EXOc"/>
    <property type="match status" value="1"/>
</dbReference>
<dbReference type="Gene3D" id="1.20.1060.10">
    <property type="entry name" value="Taq DNA Polymerase, Chain T, domain 4"/>
    <property type="match status" value="1"/>
</dbReference>
<accession>A0ABS1T757</accession>
<feature type="domain" description="3'-5' exonuclease" evidence="8">
    <location>
        <begin position="8"/>
        <end position="179"/>
    </location>
</feature>
<comment type="caution">
    <text evidence="10">The sequence shown here is derived from an EMBL/GenBank/DDBJ whole genome shotgun (WGS) entry which is preliminary data.</text>
</comment>
<dbReference type="PANTHER" id="PTHR10133">
    <property type="entry name" value="DNA POLYMERASE I"/>
    <property type="match status" value="1"/>
</dbReference>
<dbReference type="InterPro" id="IPR002562">
    <property type="entry name" value="3'-5'_exonuclease_dom"/>
</dbReference>
<organism evidence="10 11">
    <name type="scientific">Clostridium rhizosphaerae</name>
    <dbReference type="NCBI Taxonomy" id="2803861"/>
    <lineage>
        <taxon>Bacteria</taxon>
        <taxon>Bacillati</taxon>
        <taxon>Bacillota</taxon>
        <taxon>Clostridia</taxon>
        <taxon>Eubacteriales</taxon>
        <taxon>Clostridiaceae</taxon>
        <taxon>Clostridium</taxon>
    </lineage>
</organism>
<keyword evidence="10" id="KW-0540">Nuclease</keyword>
<dbReference type="InterPro" id="IPR019760">
    <property type="entry name" value="DNA-dir_DNA_pol_A_CS"/>
</dbReference>
<name>A0ABS1T757_9CLOT</name>
<dbReference type="PROSITE" id="PS00447">
    <property type="entry name" value="DNA_POLYMERASE_A"/>
    <property type="match status" value="1"/>
</dbReference>
<dbReference type="PANTHER" id="PTHR10133:SF62">
    <property type="entry name" value="DNA POLYMERASE THETA"/>
    <property type="match status" value="1"/>
</dbReference>
<evidence type="ECO:0000256" key="4">
    <source>
        <dbReference type="ARBA" id="ARBA00022679"/>
    </source>
</evidence>
<keyword evidence="10" id="KW-0378">Hydrolase</keyword>
<keyword evidence="10" id="KW-0269">Exonuclease</keyword>
<proteinExistence type="inferred from homology"/>
<evidence type="ECO:0000313" key="10">
    <source>
        <dbReference type="EMBL" id="MBL4934597.1"/>
    </source>
</evidence>
<dbReference type="Gene3D" id="3.30.420.10">
    <property type="entry name" value="Ribonuclease H-like superfamily/Ribonuclease H"/>
    <property type="match status" value="1"/>
</dbReference>
<dbReference type="SUPFAM" id="SSF56672">
    <property type="entry name" value="DNA/RNA polymerases"/>
    <property type="match status" value="1"/>
</dbReference>
<dbReference type="InterPro" id="IPR036397">
    <property type="entry name" value="RNaseH_sf"/>
</dbReference>
<evidence type="ECO:0000256" key="2">
    <source>
        <dbReference type="ARBA" id="ARBA00012417"/>
    </source>
</evidence>
<dbReference type="Proteomes" id="UP000632377">
    <property type="component" value="Unassembled WGS sequence"/>
</dbReference>
<gene>
    <name evidence="10" type="ORF">JK636_02370</name>
</gene>
<keyword evidence="4" id="KW-0808">Transferase</keyword>
<keyword evidence="6" id="KW-0239">DNA-directed DNA polymerase</keyword>
<dbReference type="GO" id="GO:0004527">
    <property type="term" value="F:exonuclease activity"/>
    <property type="evidence" value="ECO:0007669"/>
    <property type="project" value="UniProtKB-KW"/>
</dbReference>
<dbReference type="SMART" id="SM00482">
    <property type="entry name" value="POLAc"/>
    <property type="match status" value="1"/>
</dbReference>
<dbReference type="PRINTS" id="PR00868">
    <property type="entry name" value="DNAPOLI"/>
</dbReference>
<dbReference type="InterPro" id="IPR012337">
    <property type="entry name" value="RNaseH-like_sf"/>
</dbReference>
<comment type="catalytic activity">
    <reaction evidence="7">
        <text>DNA(n) + a 2'-deoxyribonucleoside 5'-triphosphate = DNA(n+1) + diphosphate</text>
        <dbReference type="Rhea" id="RHEA:22508"/>
        <dbReference type="Rhea" id="RHEA-COMP:17339"/>
        <dbReference type="Rhea" id="RHEA-COMP:17340"/>
        <dbReference type="ChEBI" id="CHEBI:33019"/>
        <dbReference type="ChEBI" id="CHEBI:61560"/>
        <dbReference type="ChEBI" id="CHEBI:173112"/>
        <dbReference type="EC" id="2.7.7.7"/>
    </reaction>
</comment>
<evidence type="ECO:0000256" key="6">
    <source>
        <dbReference type="ARBA" id="ARBA00022932"/>
    </source>
</evidence>
<dbReference type="Gene3D" id="3.30.70.370">
    <property type="match status" value="1"/>
</dbReference>
<reference evidence="10 11" key="1">
    <citation type="submission" date="2021-01" db="EMBL/GenBank/DDBJ databases">
        <title>Genome public.</title>
        <authorList>
            <person name="Liu C."/>
            <person name="Sun Q."/>
        </authorList>
    </citation>
    <scope>NUCLEOTIDE SEQUENCE [LARGE SCALE GENOMIC DNA]</scope>
    <source>
        <strain evidence="10 11">YIM B02515</strain>
    </source>
</reference>
<feature type="domain" description="DNA-directed DNA polymerase family A palm" evidence="9">
    <location>
        <begin position="347"/>
        <end position="547"/>
    </location>
</feature>
<evidence type="ECO:0000256" key="3">
    <source>
        <dbReference type="ARBA" id="ARBA00020311"/>
    </source>
</evidence>
<keyword evidence="5" id="KW-0548">Nucleotidyltransferase</keyword>
<protein>
    <recommendedName>
        <fullName evidence="3">DNA polymerase I</fullName>
        <ecNumber evidence="2">2.7.7.7</ecNumber>
    </recommendedName>
</protein>
<dbReference type="InterPro" id="IPR001098">
    <property type="entry name" value="DNA-dir_DNA_pol_A_palm_dom"/>
</dbReference>